<dbReference type="InterPro" id="IPR017476">
    <property type="entry name" value="UDP-Glc/GDP-Man"/>
</dbReference>
<dbReference type="InterPro" id="IPR028357">
    <property type="entry name" value="UDPglc_DH_bac"/>
</dbReference>
<comment type="similarity">
    <text evidence="2 7">Belongs to the UDP-glucose/GDP-mannose dehydrogenase family.</text>
</comment>
<dbReference type="GO" id="GO:0000271">
    <property type="term" value="P:polysaccharide biosynthetic process"/>
    <property type="evidence" value="ECO:0007669"/>
    <property type="project" value="InterPro"/>
</dbReference>
<reference evidence="12 13" key="1">
    <citation type="submission" date="2019-02" db="EMBL/GenBank/DDBJ databases">
        <title>Genomic Encyclopedia of Type Strains, Phase IV (KMG-IV): sequencing the most valuable type-strain genomes for metagenomic binning, comparative biology and taxonomic classification.</title>
        <authorList>
            <person name="Goeker M."/>
        </authorList>
    </citation>
    <scope>NUCLEOTIDE SEQUENCE [LARGE SCALE GENOMIC DNA]</scope>
    <source>
        <strain evidence="12 13">DSM 45622</strain>
    </source>
</reference>
<dbReference type="NCBIfam" id="TIGR03026">
    <property type="entry name" value="NDP-sugDHase"/>
    <property type="match status" value="1"/>
</dbReference>
<gene>
    <name evidence="12" type="ORF">EV189_0168</name>
</gene>
<evidence type="ECO:0000256" key="9">
    <source>
        <dbReference type="PIRSR" id="PIRSR500134-2"/>
    </source>
</evidence>
<dbReference type="InterPro" id="IPR001732">
    <property type="entry name" value="UDP-Glc/GDP-Man_DH_N"/>
</dbReference>
<keyword evidence="5 7" id="KW-0520">NAD</keyword>
<feature type="binding site" evidence="10">
    <location>
        <position position="122"/>
    </location>
    <ligand>
        <name>NAD(+)</name>
        <dbReference type="ChEBI" id="CHEBI:57540"/>
    </ligand>
</feature>
<dbReference type="AlphaFoldDB" id="A0A4Q7NVN4"/>
<dbReference type="InterPro" id="IPR014026">
    <property type="entry name" value="UDP-Glc/GDP-Man_DH_dimer"/>
</dbReference>
<feature type="binding site" evidence="9">
    <location>
        <position position="211"/>
    </location>
    <ligand>
        <name>substrate</name>
    </ligand>
</feature>
<dbReference type="GO" id="GO:0051287">
    <property type="term" value="F:NAD binding"/>
    <property type="evidence" value="ECO:0007669"/>
    <property type="project" value="InterPro"/>
</dbReference>
<feature type="binding site" evidence="10">
    <location>
        <position position="84"/>
    </location>
    <ligand>
        <name>NAD(+)</name>
        <dbReference type="ChEBI" id="CHEBI:57540"/>
    </ligand>
</feature>
<feature type="binding site" evidence="10">
    <location>
        <position position="30"/>
    </location>
    <ligand>
        <name>NAD(+)</name>
        <dbReference type="ChEBI" id="CHEBI:57540"/>
    </ligand>
</feature>
<keyword evidence="13" id="KW-1185">Reference proteome</keyword>
<dbReference type="SUPFAM" id="SSF51735">
    <property type="entry name" value="NAD(P)-binding Rossmann-fold domains"/>
    <property type="match status" value="1"/>
</dbReference>
<dbReference type="PANTHER" id="PTHR43750:SF1">
    <property type="entry name" value="GDP-MANNOSE 6-DEHYDROGENASE"/>
    <property type="match status" value="1"/>
</dbReference>
<evidence type="ECO:0000259" key="11">
    <source>
        <dbReference type="SMART" id="SM00984"/>
    </source>
</evidence>
<evidence type="ECO:0000256" key="3">
    <source>
        <dbReference type="ARBA" id="ARBA00012954"/>
    </source>
</evidence>
<evidence type="ECO:0000256" key="1">
    <source>
        <dbReference type="ARBA" id="ARBA00004701"/>
    </source>
</evidence>
<dbReference type="Gene3D" id="1.20.5.100">
    <property type="entry name" value="Cytochrome c1, transmembrane anchor, C-terminal"/>
    <property type="match status" value="1"/>
</dbReference>
<evidence type="ECO:0000256" key="10">
    <source>
        <dbReference type="PIRSR" id="PIRSR500134-3"/>
    </source>
</evidence>
<evidence type="ECO:0000313" key="12">
    <source>
        <dbReference type="EMBL" id="RZS90938.1"/>
    </source>
</evidence>
<dbReference type="EMBL" id="SGXD01000001">
    <property type="protein sequence ID" value="RZS90938.1"/>
    <property type="molecule type" value="Genomic_DNA"/>
</dbReference>
<feature type="binding site" evidence="9">
    <location>
        <position position="326"/>
    </location>
    <ligand>
        <name>substrate</name>
    </ligand>
</feature>
<evidence type="ECO:0000256" key="6">
    <source>
        <dbReference type="ARBA" id="ARBA00047473"/>
    </source>
</evidence>
<dbReference type="GO" id="GO:0003979">
    <property type="term" value="F:UDP-glucose 6-dehydrogenase activity"/>
    <property type="evidence" value="ECO:0007669"/>
    <property type="project" value="UniProtKB-EC"/>
</dbReference>
<feature type="active site" description="Nucleophile" evidence="8">
    <location>
        <position position="268"/>
    </location>
</feature>
<dbReference type="InterPro" id="IPR014027">
    <property type="entry name" value="UDP-Glc/GDP-Man_DH_C"/>
</dbReference>
<dbReference type="UniPathway" id="UPA00038">
    <property type="reaction ID" value="UER00491"/>
</dbReference>
<dbReference type="PIRSF" id="PIRSF500134">
    <property type="entry name" value="UDPglc_DH_bac"/>
    <property type="match status" value="1"/>
</dbReference>
<dbReference type="SUPFAM" id="SSF52413">
    <property type="entry name" value="UDP-glucose/GDP-mannose dehydrogenase C-terminal domain"/>
    <property type="match status" value="1"/>
</dbReference>
<dbReference type="Pfam" id="PF00984">
    <property type="entry name" value="UDPG_MGDP_dh"/>
    <property type="match status" value="1"/>
</dbReference>
<dbReference type="SMART" id="SM00984">
    <property type="entry name" value="UDPG_MGDP_dh_C"/>
    <property type="match status" value="1"/>
</dbReference>
<dbReference type="Pfam" id="PF03721">
    <property type="entry name" value="UDPG_MGDP_dh_N"/>
    <property type="match status" value="1"/>
</dbReference>
<dbReference type="RefSeq" id="WP_165400062.1">
    <property type="nucleotide sequence ID" value="NZ_SGXD01000001.1"/>
</dbReference>
<comment type="caution">
    <text evidence="12">The sequence shown here is derived from an EMBL/GenBank/DDBJ whole genome shotgun (WGS) entry which is preliminary data.</text>
</comment>
<keyword evidence="4 7" id="KW-0560">Oxidoreductase</keyword>
<dbReference type="InterPro" id="IPR008927">
    <property type="entry name" value="6-PGluconate_DH-like_C_sf"/>
</dbReference>
<dbReference type="Gene3D" id="3.40.50.720">
    <property type="entry name" value="NAD(P)-binding Rossmann-like Domain"/>
    <property type="match status" value="2"/>
</dbReference>
<evidence type="ECO:0000256" key="5">
    <source>
        <dbReference type="ARBA" id="ARBA00023027"/>
    </source>
</evidence>
<evidence type="ECO:0000313" key="13">
    <source>
        <dbReference type="Proteomes" id="UP000293638"/>
    </source>
</evidence>
<evidence type="ECO:0000256" key="8">
    <source>
        <dbReference type="PIRSR" id="PIRSR500134-1"/>
    </source>
</evidence>
<dbReference type="InterPro" id="IPR036220">
    <property type="entry name" value="UDP-Glc/GDP-Man_DH_C_sf"/>
</dbReference>
<dbReference type="PIRSF" id="PIRSF000124">
    <property type="entry name" value="UDPglc_GDPman_dh"/>
    <property type="match status" value="1"/>
</dbReference>
<organism evidence="12 13">
    <name type="scientific">Motilibacter rhizosphaerae</name>
    <dbReference type="NCBI Taxonomy" id="598652"/>
    <lineage>
        <taxon>Bacteria</taxon>
        <taxon>Bacillati</taxon>
        <taxon>Actinomycetota</taxon>
        <taxon>Actinomycetes</taxon>
        <taxon>Motilibacterales</taxon>
        <taxon>Motilibacteraceae</taxon>
        <taxon>Motilibacter</taxon>
    </lineage>
</organism>
<dbReference type="Pfam" id="PF03720">
    <property type="entry name" value="UDPG_MGDP_dh_C"/>
    <property type="match status" value="1"/>
</dbReference>
<feature type="domain" description="UDP-glucose/GDP-mannose dehydrogenase C-terminal" evidence="11">
    <location>
        <begin position="319"/>
        <end position="415"/>
    </location>
</feature>
<dbReference type="EC" id="1.1.1.22" evidence="3 7"/>
<comment type="pathway">
    <text evidence="1">Nucleotide-sugar biosynthesis; UDP-alpha-D-glucuronate biosynthesis; UDP-alpha-D-glucuronate from UDP-alpha-D-glucose: step 1/1.</text>
</comment>
<comment type="catalytic activity">
    <reaction evidence="6 7">
        <text>UDP-alpha-D-glucose + 2 NAD(+) + H2O = UDP-alpha-D-glucuronate + 2 NADH + 3 H(+)</text>
        <dbReference type="Rhea" id="RHEA:23596"/>
        <dbReference type="ChEBI" id="CHEBI:15377"/>
        <dbReference type="ChEBI" id="CHEBI:15378"/>
        <dbReference type="ChEBI" id="CHEBI:57540"/>
        <dbReference type="ChEBI" id="CHEBI:57945"/>
        <dbReference type="ChEBI" id="CHEBI:58052"/>
        <dbReference type="ChEBI" id="CHEBI:58885"/>
        <dbReference type="EC" id="1.1.1.22"/>
    </reaction>
</comment>
<dbReference type="PANTHER" id="PTHR43750">
    <property type="entry name" value="UDP-GLUCOSE 6-DEHYDROGENASE TUAD"/>
    <property type="match status" value="1"/>
</dbReference>
<evidence type="ECO:0000256" key="2">
    <source>
        <dbReference type="ARBA" id="ARBA00006601"/>
    </source>
</evidence>
<evidence type="ECO:0000256" key="4">
    <source>
        <dbReference type="ARBA" id="ARBA00023002"/>
    </source>
</evidence>
<dbReference type="Proteomes" id="UP000293638">
    <property type="component" value="Unassembled WGS sequence"/>
</dbReference>
<name>A0A4Q7NVN4_9ACTN</name>
<proteinExistence type="inferred from homology"/>
<feature type="binding site" evidence="9">
    <location>
        <position position="265"/>
    </location>
    <ligand>
        <name>substrate</name>
    </ligand>
</feature>
<evidence type="ECO:0000256" key="7">
    <source>
        <dbReference type="PIRNR" id="PIRNR000124"/>
    </source>
</evidence>
<dbReference type="GO" id="GO:0006065">
    <property type="term" value="P:UDP-glucuronate biosynthetic process"/>
    <property type="evidence" value="ECO:0007669"/>
    <property type="project" value="UniProtKB-UniPathway"/>
</dbReference>
<accession>A0A4Q7NVN4</accession>
<dbReference type="InterPro" id="IPR036291">
    <property type="entry name" value="NAD(P)-bd_dom_sf"/>
</dbReference>
<protein>
    <recommendedName>
        <fullName evidence="3 7">UDP-glucose 6-dehydrogenase</fullName>
        <ecNumber evidence="3 7">1.1.1.22</ecNumber>
    </recommendedName>
</protein>
<sequence>MRVSVFGLGKLGAPLAAVFAASGHDVVAVDVSPSVVDLVNAGTAPVSEPGLQDLMDAGRVRLRATLDPVEAVHASDATFVIVPTPSAPEGGFTNAYLLDALRRIGAAVATKSGYHAVNVTSTVMPGSCDGELRAALEEASGRTVGVDLGLTYSPEFIALGSVVHDMLYPDVLLLGESDPRAGDLVSAIATSSVRNDPALRRMSLVNAELVKISVNTYVTTKISFANMLGEICDRLPGADADVVTAAIGCDSRIGRKYLSAATGYGGPCFPRDNRAFALLASQLGVEATLAKATDVVNKRQTERLHELVGMLASPGDVVAVLGLSYKPGTWFSEESAGLDLLRTLVSAGHEVLGHDPLALDGPVPLVEPGGTLSSDLADVLARADVVVIATAHPEYATLSRLRAHTVLDCWGTTDAAALPADTSYVRLGRAAATRAVRQPASAAA</sequence>
<dbReference type="SUPFAM" id="SSF48179">
    <property type="entry name" value="6-phosphogluconate dehydrogenase C-terminal domain-like"/>
    <property type="match status" value="1"/>
</dbReference>